<name>A0A6G1CUD6_9ORYZ</name>
<keyword evidence="2" id="KW-1185">Reference proteome</keyword>
<organism evidence="1 2">
    <name type="scientific">Oryza meyeriana var. granulata</name>
    <dbReference type="NCBI Taxonomy" id="110450"/>
    <lineage>
        <taxon>Eukaryota</taxon>
        <taxon>Viridiplantae</taxon>
        <taxon>Streptophyta</taxon>
        <taxon>Embryophyta</taxon>
        <taxon>Tracheophyta</taxon>
        <taxon>Spermatophyta</taxon>
        <taxon>Magnoliopsida</taxon>
        <taxon>Liliopsida</taxon>
        <taxon>Poales</taxon>
        <taxon>Poaceae</taxon>
        <taxon>BOP clade</taxon>
        <taxon>Oryzoideae</taxon>
        <taxon>Oryzeae</taxon>
        <taxon>Oryzinae</taxon>
        <taxon>Oryza</taxon>
        <taxon>Oryza meyeriana</taxon>
    </lineage>
</organism>
<dbReference type="Proteomes" id="UP000479710">
    <property type="component" value="Unassembled WGS sequence"/>
</dbReference>
<dbReference type="AlphaFoldDB" id="A0A6G1CUD6"/>
<sequence length="112" mass="12437">MLPTLVVKETAKDAWDAIKLMRVSIDHIQHPQIQGPVAAQEIALSIETLLDFDALLLEELIGCLRHMEEHRSGSKAPLEGSKLLQKEQWASLMDISVPPRAGFAPIAWKGMD</sequence>
<accession>A0A6G1CUD6</accession>
<proteinExistence type="predicted"/>
<dbReference type="EMBL" id="SPHZ02000008">
    <property type="protein sequence ID" value="KAF0904068.1"/>
    <property type="molecule type" value="Genomic_DNA"/>
</dbReference>
<evidence type="ECO:0000313" key="1">
    <source>
        <dbReference type="EMBL" id="KAF0904068.1"/>
    </source>
</evidence>
<comment type="caution">
    <text evidence="1">The sequence shown here is derived from an EMBL/GenBank/DDBJ whole genome shotgun (WGS) entry which is preliminary data.</text>
</comment>
<gene>
    <name evidence="1" type="ORF">E2562_031747</name>
</gene>
<evidence type="ECO:0000313" key="2">
    <source>
        <dbReference type="Proteomes" id="UP000479710"/>
    </source>
</evidence>
<protein>
    <submittedName>
        <fullName evidence="1">Uncharacterized protein</fullName>
    </submittedName>
</protein>
<reference evidence="1 2" key="1">
    <citation type="submission" date="2019-11" db="EMBL/GenBank/DDBJ databases">
        <title>Whole genome sequence of Oryza granulata.</title>
        <authorList>
            <person name="Li W."/>
        </authorList>
    </citation>
    <scope>NUCLEOTIDE SEQUENCE [LARGE SCALE GENOMIC DNA]</scope>
    <source>
        <strain evidence="2">cv. Menghai</strain>
        <tissue evidence="1">Leaf</tissue>
    </source>
</reference>